<reference evidence="1" key="2">
    <citation type="journal article" date="2013" name="Mar. Genomics">
        <title>Expression of sulfatases in Rhodopirellula baltica and the diversity of sulfatases in the genus Rhodopirellula.</title>
        <authorList>
            <person name="Wegner C.E."/>
            <person name="Richter-Heitmann T."/>
            <person name="Klindworth A."/>
            <person name="Klockow C."/>
            <person name="Richter M."/>
            <person name="Achstetter T."/>
            <person name="Glockner F.O."/>
            <person name="Harder J."/>
        </authorList>
    </citation>
    <scope>NUCLEOTIDE SEQUENCE [LARGE SCALE GENOMIC DNA]</scope>
    <source>
        <strain evidence="1">6C</strain>
    </source>
</reference>
<comment type="caution">
    <text evidence="1">The sequence shown here is derived from an EMBL/GenBank/DDBJ whole genome shotgun (WGS) entry which is preliminary data.</text>
</comment>
<evidence type="ECO:0000313" key="2">
    <source>
        <dbReference type="Proteomes" id="UP000011529"/>
    </source>
</evidence>
<organism evidence="1 2">
    <name type="scientific">Rhodopirellula europaea 6C</name>
    <dbReference type="NCBI Taxonomy" id="1263867"/>
    <lineage>
        <taxon>Bacteria</taxon>
        <taxon>Pseudomonadati</taxon>
        <taxon>Planctomycetota</taxon>
        <taxon>Planctomycetia</taxon>
        <taxon>Pirellulales</taxon>
        <taxon>Pirellulaceae</taxon>
        <taxon>Rhodopirellula</taxon>
    </lineage>
</organism>
<dbReference type="Proteomes" id="UP000011529">
    <property type="component" value="Unassembled WGS sequence"/>
</dbReference>
<dbReference type="AlphaFoldDB" id="M2AZJ0"/>
<keyword evidence="2" id="KW-1185">Reference proteome</keyword>
<gene>
    <name evidence="1" type="ORF">RE6C_01169</name>
</gene>
<evidence type="ECO:0000313" key="1">
    <source>
        <dbReference type="EMBL" id="EMB18087.1"/>
    </source>
</evidence>
<accession>M2AZJ0</accession>
<proteinExistence type="predicted"/>
<protein>
    <submittedName>
        <fullName evidence="1">Uncharacterized protein</fullName>
    </submittedName>
</protein>
<dbReference type="PATRIC" id="fig|1263867.3.peg.1240"/>
<dbReference type="EMBL" id="ANMO01000067">
    <property type="protein sequence ID" value="EMB18087.1"/>
    <property type="molecule type" value="Genomic_DNA"/>
</dbReference>
<sequence>MLREKGRSEWVELQRLCFTRWKFSEIVSLNMENSLKENAA</sequence>
<name>M2AZJ0_9BACT</name>
<reference evidence="1" key="1">
    <citation type="submission" date="2012-11" db="EMBL/GenBank/DDBJ databases">
        <title>Permanent draft genomes of Rhodopirellula europaea strain SH398 and 6C.</title>
        <authorList>
            <person name="Richter M."/>
            <person name="Richter-Heitmann T."/>
            <person name="Frank C."/>
            <person name="Harder J."/>
            <person name="Glockner F.O."/>
        </authorList>
    </citation>
    <scope>NUCLEOTIDE SEQUENCE</scope>
    <source>
        <strain evidence="1">6C</strain>
    </source>
</reference>